<evidence type="ECO:0000256" key="3">
    <source>
        <dbReference type="ARBA" id="ARBA00022692"/>
    </source>
</evidence>
<comment type="caution">
    <text evidence="7">The sequence shown here is derived from an EMBL/GenBank/DDBJ whole genome shotgun (WGS) entry which is preliminary data.</text>
</comment>
<feature type="transmembrane region" description="Helical" evidence="6">
    <location>
        <begin position="127"/>
        <end position="147"/>
    </location>
</feature>
<reference evidence="7 8" key="1">
    <citation type="submission" date="2016-10" db="EMBL/GenBank/DDBJ databases">
        <authorList>
            <person name="Varghese N."/>
            <person name="Submissions S."/>
        </authorList>
    </citation>
    <scope>NUCLEOTIDE SEQUENCE [LARGE SCALE GENOMIC DNA]</scope>
    <source>
        <strain evidence="7 8">DSM 17997</strain>
    </source>
</reference>
<keyword evidence="4 6" id="KW-1133">Transmembrane helix</keyword>
<dbReference type="Proteomes" id="UP000199663">
    <property type="component" value="Unassembled WGS sequence"/>
</dbReference>
<dbReference type="RefSeq" id="WP_019600082.1">
    <property type="nucleotide sequence ID" value="NZ_FNQC01000018.1"/>
</dbReference>
<evidence type="ECO:0000313" key="8">
    <source>
        <dbReference type="Proteomes" id="UP000199663"/>
    </source>
</evidence>
<dbReference type="PANTHER" id="PTHR30238:SF4">
    <property type="entry name" value="SLL1022 PROTEIN"/>
    <property type="match status" value="1"/>
</dbReference>
<protein>
    <submittedName>
        <fullName evidence="7">Membrane protein TerC, possibly involved in tellurium resistance</fullName>
    </submittedName>
</protein>
<feature type="transmembrane region" description="Helical" evidence="6">
    <location>
        <begin position="184"/>
        <end position="205"/>
    </location>
</feature>
<feature type="transmembrane region" description="Helical" evidence="6">
    <location>
        <begin position="211"/>
        <end position="228"/>
    </location>
</feature>
<accession>A0A1H3TKU3</accession>
<dbReference type="EMBL" id="FNQC01000018">
    <property type="protein sequence ID" value="SDZ50607.1"/>
    <property type="molecule type" value="Genomic_DNA"/>
</dbReference>
<keyword evidence="8" id="KW-1185">Reference proteome</keyword>
<evidence type="ECO:0000256" key="2">
    <source>
        <dbReference type="ARBA" id="ARBA00007511"/>
    </source>
</evidence>
<evidence type="ECO:0000313" key="7">
    <source>
        <dbReference type="EMBL" id="SDZ50607.1"/>
    </source>
</evidence>
<dbReference type="PANTHER" id="PTHR30238">
    <property type="entry name" value="MEMBRANE BOUND PREDICTED REDOX MODULATOR"/>
    <property type="match status" value="1"/>
</dbReference>
<name>A0A1H3TKU3_9BACT</name>
<evidence type="ECO:0000256" key="6">
    <source>
        <dbReference type="SAM" id="Phobius"/>
    </source>
</evidence>
<feature type="transmembrane region" description="Helical" evidence="6">
    <location>
        <begin position="12"/>
        <end position="34"/>
    </location>
</feature>
<feature type="transmembrane region" description="Helical" evidence="6">
    <location>
        <begin position="153"/>
        <end position="172"/>
    </location>
</feature>
<sequence>MEIFLHTEAWIALLTLTFLEIVLGVDNIIFISIISNKLPEHQQAKARNIGLAFALVFRIALLLGISYIIQFTQPLIMVFDFEMSGRDLILAFGGLFLLFKSTVEIHHKMEGVTEEVKPNSAKKISNVILQIILLDIIFSFDSILTAVGLVKEVLIMIIAVVIALGVMMAFAGKISRFINQNPTLQILALSFLILIGFMLLVEGFHVEVPKGYIYFAVFFSLTIELLNMRMRKKTESQKVKLIPRIKKEK</sequence>
<comment type="subcellular location">
    <subcellularLocation>
        <location evidence="1">Membrane</location>
        <topology evidence="1">Multi-pass membrane protein</topology>
    </subcellularLocation>
</comment>
<feature type="transmembrane region" description="Helical" evidence="6">
    <location>
        <begin position="46"/>
        <end position="69"/>
    </location>
</feature>
<evidence type="ECO:0000256" key="4">
    <source>
        <dbReference type="ARBA" id="ARBA00022989"/>
    </source>
</evidence>
<evidence type="ECO:0000256" key="5">
    <source>
        <dbReference type="ARBA" id="ARBA00023136"/>
    </source>
</evidence>
<keyword evidence="3 6" id="KW-0812">Transmembrane</keyword>
<proteinExistence type="inferred from homology"/>
<keyword evidence="5 6" id="KW-0472">Membrane</keyword>
<dbReference type="Pfam" id="PF03741">
    <property type="entry name" value="TerC"/>
    <property type="match status" value="1"/>
</dbReference>
<gene>
    <name evidence="7" type="ORF">SAMN05444412_11872</name>
</gene>
<comment type="similarity">
    <text evidence="2">Belongs to the TerC family.</text>
</comment>
<organism evidence="7 8">
    <name type="scientific">Rhodonellum ikkaensis</name>
    <dbReference type="NCBI Taxonomy" id="336829"/>
    <lineage>
        <taxon>Bacteria</taxon>
        <taxon>Pseudomonadati</taxon>
        <taxon>Bacteroidota</taxon>
        <taxon>Cytophagia</taxon>
        <taxon>Cytophagales</taxon>
        <taxon>Cytophagaceae</taxon>
        <taxon>Rhodonellum</taxon>
    </lineage>
</organism>
<evidence type="ECO:0000256" key="1">
    <source>
        <dbReference type="ARBA" id="ARBA00004141"/>
    </source>
</evidence>
<dbReference type="InterPro" id="IPR005496">
    <property type="entry name" value="Integral_membrane_TerC"/>
</dbReference>